<evidence type="ECO:0000313" key="5">
    <source>
        <dbReference type="Proteomes" id="UP001165685"/>
    </source>
</evidence>
<organism evidence="4 5">
    <name type="scientific">Nocardiopsis suaedae</name>
    <dbReference type="NCBI Taxonomy" id="3018444"/>
    <lineage>
        <taxon>Bacteria</taxon>
        <taxon>Bacillati</taxon>
        <taxon>Actinomycetota</taxon>
        <taxon>Actinomycetes</taxon>
        <taxon>Streptosporangiales</taxon>
        <taxon>Nocardiopsidaceae</taxon>
        <taxon>Nocardiopsis</taxon>
    </lineage>
</organism>
<reference evidence="4" key="1">
    <citation type="submission" date="2023-01" db="EMBL/GenBank/DDBJ databases">
        <title>Draft genome sequence of Nocardiopsis sp. LSu2-4 isolated from halophytes.</title>
        <authorList>
            <person name="Duangmal K."/>
            <person name="Chantavorakit T."/>
        </authorList>
    </citation>
    <scope>NUCLEOTIDE SEQUENCE</scope>
    <source>
        <strain evidence="4">LSu2-4</strain>
    </source>
</reference>
<dbReference type="InterPro" id="IPR052529">
    <property type="entry name" value="Bact_Transport_Assoc"/>
</dbReference>
<feature type="transmembrane region" description="Helical" evidence="2">
    <location>
        <begin position="114"/>
        <end position="131"/>
    </location>
</feature>
<keyword evidence="2" id="KW-0472">Membrane</keyword>
<evidence type="ECO:0000256" key="2">
    <source>
        <dbReference type="SAM" id="Phobius"/>
    </source>
</evidence>
<dbReference type="EMBL" id="JAQFWP010000060">
    <property type="protein sequence ID" value="MDA2807678.1"/>
    <property type="molecule type" value="Genomic_DNA"/>
</dbReference>
<comment type="caution">
    <text evidence="4">The sequence shown here is derived from an EMBL/GenBank/DDBJ whole genome shotgun (WGS) entry which is preliminary data.</text>
</comment>
<sequence length="435" mass="45229">MSMRTERPGGTESGESTAPGRAGNAAEEAGRAPAEAAEGAERATGAGRLPLLDVLRGLAILGTLGMNIWLFAGPGGELGILDRDMPTLASAAADPGAGAVAEALFRLAMNGTSLSLLTLLFGAGLAVQYRSARKRGLPWPGPYKWRALFLFFEGLVHFTLVFAWDVLMGYAMTALVAAWLLARGPRVRVAAAAVAGTVHVALMGVGTALLAASPDTTGGEGGASAELVRLYAEGTYPEQVAARLENAAVLRLEPVMTFGLLLALFLCGVFLFRAGAFSPGAQGRRLRVRMAVWGLGTGVPMKAAASLLGGDWFLIERYAAAPVAAIGVAGLVGLVLDRAQRTGPVVRALSDLGRVALSGYVLQNVLAMLACYGFGLGLAARFADSGPWWVIALWAAIGAVLLAGSTLWLRRFRHGPLEAVQKAALAGTARRRTAR</sequence>
<evidence type="ECO:0000256" key="1">
    <source>
        <dbReference type="SAM" id="MobiDB-lite"/>
    </source>
</evidence>
<keyword evidence="2" id="KW-0812">Transmembrane</keyword>
<dbReference type="PANTHER" id="PTHR30590:SF2">
    <property type="entry name" value="INNER MEMBRANE PROTEIN"/>
    <property type="match status" value="1"/>
</dbReference>
<dbReference type="Pfam" id="PF04235">
    <property type="entry name" value="DUF418"/>
    <property type="match status" value="1"/>
</dbReference>
<keyword evidence="5" id="KW-1185">Reference proteome</keyword>
<feature type="transmembrane region" description="Helical" evidence="2">
    <location>
        <begin position="189"/>
        <end position="212"/>
    </location>
</feature>
<name>A0ABT4TSL5_9ACTN</name>
<gene>
    <name evidence="4" type="ORF">O4U47_24420</name>
</gene>
<dbReference type="Proteomes" id="UP001165685">
    <property type="component" value="Unassembled WGS sequence"/>
</dbReference>
<dbReference type="InterPro" id="IPR007349">
    <property type="entry name" value="DUF418"/>
</dbReference>
<evidence type="ECO:0000259" key="3">
    <source>
        <dbReference type="Pfam" id="PF04235"/>
    </source>
</evidence>
<feature type="transmembrane region" description="Helical" evidence="2">
    <location>
        <begin position="255"/>
        <end position="276"/>
    </location>
</feature>
<feature type="region of interest" description="Disordered" evidence="1">
    <location>
        <begin position="1"/>
        <end position="42"/>
    </location>
</feature>
<feature type="compositionally biased region" description="Low complexity" evidence="1">
    <location>
        <begin position="18"/>
        <end position="42"/>
    </location>
</feature>
<protein>
    <submittedName>
        <fullName evidence="4">DUF418 domain-containing protein</fullName>
    </submittedName>
</protein>
<feature type="transmembrane region" description="Helical" evidence="2">
    <location>
        <begin position="357"/>
        <end position="382"/>
    </location>
</feature>
<keyword evidence="2" id="KW-1133">Transmembrane helix</keyword>
<dbReference type="RefSeq" id="WP_270680305.1">
    <property type="nucleotide sequence ID" value="NZ_JAQFWP010000060.1"/>
</dbReference>
<accession>A0ABT4TSL5</accession>
<feature type="transmembrane region" description="Helical" evidence="2">
    <location>
        <begin position="166"/>
        <end position="182"/>
    </location>
</feature>
<feature type="transmembrane region" description="Helical" evidence="2">
    <location>
        <begin position="288"/>
        <end position="307"/>
    </location>
</feature>
<evidence type="ECO:0000313" key="4">
    <source>
        <dbReference type="EMBL" id="MDA2807678.1"/>
    </source>
</evidence>
<feature type="transmembrane region" description="Helical" evidence="2">
    <location>
        <begin position="319"/>
        <end position="336"/>
    </location>
</feature>
<proteinExistence type="predicted"/>
<feature type="transmembrane region" description="Helical" evidence="2">
    <location>
        <begin position="388"/>
        <end position="409"/>
    </location>
</feature>
<feature type="domain" description="DUF418" evidence="3">
    <location>
        <begin position="271"/>
        <end position="424"/>
    </location>
</feature>
<dbReference type="PANTHER" id="PTHR30590">
    <property type="entry name" value="INNER MEMBRANE PROTEIN"/>
    <property type="match status" value="1"/>
</dbReference>